<comment type="caution">
    <text evidence="2">The sequence shown here is derived from an EMBL/GenBank/DDBJ whole genome shotgun (WGS) entry which is preliminary data.</text>
</comment>
<organism evidence="2 3">
    <name type="scientific">Aequitasia blattaphilus</name>
    <dbReference type="NCBI Taxonomy" id="2949332"/>
    <lineage>
        <taxon>Bacteria</taxon>
        <taxon>Bacillati</taxon>
        <taxon>Bacillota</taxon>
        <taxon>Clostridia</taxon>
        <taxon>Lachnospirales</taxon>
        <taxon>Lachnospiraceae</taxon>
        <taxon>Aequitasia</taxon>
    </lineage>
</organism>
<evidence type="ECO:0000313" key="2">
    <source>
        <dbReference type="EMBL" id="MCP1101327.1"/>
    </source>
</evidence>
<protein>
    <submittedName>
        <fullName evidence="2">Peptidyl-prolyl cis-trans isomerase</fullName>
    </submittedName>
</protein>
<dbReference type="Proteomes" id="UP001523566">
    <property type="component" value="Unassembled WGS sequence"/>
</dbReference>
<gene>
    <name evidence="2" type="ORF">NK125_02730</name>
</gene>
<feature type="signal peptide" evidence="1">
    <location>
        <begin position="1"/>
        <end position="19"/>
    </location>
</feature>
<dbReference type="PROSITE" id="PS51257">
    <property type="entry name" value="PROKAR_LIPOPROTEIN"/>
    <property type="match status" value="1"/>
</dbReference>
<dbReference type="EMBL" id="JAMZFW010000003">
    <property type="protein sequence ID" value="MCP1101327.1"/>
    <property type="molecule type" value="Genomic_DNA"/>
</dbReference>
<proteinExistence type="predicted"/>
<evidence type="ECO:0000256" key="1">
    <source>
        <dbReference type="SAM" id="SignalP"/>
    </source>
</evidence>
<dbReference type="InterPro" id="IPR027304">
    <property type="entry name" value="Trigger_fact/SurA_dom_sf"/>
</dbReference>
<feature type="chain" id="PRO_5045052063" evidence="1">
    <location>
        <begin position="20"/>
        <end position="343"/>
    </location>
</feature>
<dbReference type="SUPFAM" id="SSF109998">
    <property type="entry name" value="Triger factor/SurA peptide-binding domain-like"/>
    <property type="match status" value="1"/>
</dbReference>
<keyword evidence="3" id="KW-1185">Reference proteome</keyword>
<evidence type="ECO:0000313" key="3">
    <source>
        <dbReference type="Proteomes" id="UP001523566"/>
    </source>
</evidence>
<accession>A0ABT1E8K5</accession>
<keyword evidence="1" id="KW-0732">Signal</keyword>
<keyword evidence="2" id="KW-0413">Isomerase</keyword>
<reference evidence="2 3" key="1">
    <citation type="journal article" date="2022" name="Genome Biol. Evol.">
        <title>Host diet, physiology and behaviors set the stage for Lachnospiraceae cladogenesis.</title>
        <authorList>
            <person name="Vera-Ponce De Leon A."/>
            <person name="Schneider M."/>
            <person name="Jahnes B.C."/>
            <person name="Sadowski V."/>
            <person name="Camuy-Velez L.A."/>
            <person name="Duan J."/>
            <person name="Sabree Z.L."/>
        </authorList>
    </citation>
    <scope>NUCLEOTIDE SEQUENCE [LARGE SCALE GENOMIC DNA]</scope>
    <source>
        <strain evidence="2 3">PAL113</strain>
    </source>
</reference>
<dbReference type="Pfam" id="PF13624">
    <property type="entry name" value="SurA_N_3"/>
    <property type="match status" value="1"/>
</dbReference>
<sequence>MKKKIILCLLSGILGVSLLTGCSSKINEDATVVTVGKNEVTLGEANFYARMTQAQWETYYSSYLGEEMWKQEAEEGVTYEESVKKDILTQLEQMAVLKDHAEEEGVGISEEESTKIKEAAKAFVKANKEDDLEKVSGSTKSVESVLEMLTLNQKMSTVIGNKADSEVSDEEAAQKSMDYVSFPFTVTDEEGQSKELTEDEITALKETAKTFAAEGKTAEDFKAYASEKGYEATTVTFDSESTSVNADLLAAAEGLKAGETTEAIESDSAVYVGRVTSLLDRTATDAKKESIVEERKSELYKTTVEKWVKDAGTKVDKGNWKKVDFQSLKVTIKQVEQTEEEAN</sequence>
<dbReference type="GO" id="GO:0016853">
    <property type="term" value="F:isomerase activity"/>
    <property type="evidence" value="ECO:0007669"/>
    <property type="project" value="UniProtKB-KW"/>
</dbReference>
<name>A0ABT1E8K5_9FIRM</name>